<evidence type="ECO:0000256" key="1">
    <source>
        <dbReference type="SAM" id="MobiDB-lite"/>
    </source>
</evidence>
<reference evidence="4" key="1">
    <citation type="journal article" date="2019" name="Int. J. Syst. Evol. Microbiol.">
        <title>The Global Catalogue of Microorganisms (GCM) 10K type strain sequencing project: providing services to taxonomists for standard genome sequencing and annotation.</title>
        <authorList>
            <consortium name="The Broad Institute Genomics Platform"/>
            <consortium name="The Broad Institute Genome Sequencing Center for Infectious Disease"/>
            <person name="Wu L."/>
            <person name="Ma J."/>
        </authorList>
    </citation>
    <scope>NUCLEOTIDE SEQUENCE [LARGE SCALE GENOMIC DNA]</scope>
    <source>
        <strain evidence="4">CGMCC 4.7643</strain>
    </source>
</reference>
<evidence type="ECO:0000313" key="3">
    <source>
        <dbReference type="EMBL" id="MFD2460322.1"/>
    </source>
</evidence>
<feature type="signal peptide" evidence="2">
    <location>
        <begin position="1"/>
        <end position="22"/>
    </location>
</feature>
<sequence>MALTVGALLLAGGAVTAGTALATDQPTISPSPAPTDRPTSESPAATPGPAATDRQTTKAPAPAPAGSRPTENRVPKAIPAGPVGATWLPAIGEVK</sequence>
<feature type="region of interest" description="Disordered" evidence="1">
    <location>
        <begin position="19"/>
        <end position="95"/>
    </location>
</feature>
<evidence type="ECO:0000256" key="2">
    <source>
        <dbReference type="SAM" id="SignalP"/>
    </source>
</evidence>
<keyword evidence="2" id="KW-0732">Signal</keyword>
<dbReference type="EMBL" id="JBHUKU010000008">
    <property type="protein sequence ID" value="MFD2460322.1"/>
    <property type="molecule type" value="Genomic_DNA"/>
</dbReference>
<keyword evidence="4" id="KW-1185">Reference proteome</keyword>
<dbReference type="RefSeq" id="WP_345397947.1">
    <property type="nucleotide sequence ID" value="NZ_BAABHG010000009.1"/>
</dbReference>
<name>A0ABW5GGK8_9PSEU</name>
<proteinExistence type="predicted"/>
<gene>
    <name evidence="3" type="ORF">ACFSYJ_17050</name>
</gene>
<evidence type="ECO:0000313" key="4">
    <source>
        <dbReference type="Proteomes" id="UP001597419"/>
    </source>
</evidence>
<protein>
    <submittedName>
        <fullName evidence="3">Uncharacterized protein</fullName>
    </submittedName>
</protein>
<comment type="caution">
    <text evidence="3">The sequence shown here is derived from an EMBL/GenBank/DDBJ whole genome shotgun (WGS) entry which is preliminary data.</text>
</comment>
<feature type="chain" id="PRO_5045851623" evidence="2">
    <location>
        <begin position="23"/>
        <end position="95"/>
    </location>
</feature>
<dbReference type="Proteomes" id="UP001597419">
    <property type="component" value="Unassembled WGS sequence"/>
</dbReference>
<accession>A0ABW5GGK8</accession>
<organism evidence="3 4">
    <name type="scientific">Amycolatopsis samaneae</name>
    <dbReference type="NCBI Taxonomy" id="664691"/>
    <lineage>
        <taxon>Bacteria</taxon>
        <taxon>Bacillati</taxon>
        <taxon>Actinomycetota</taxon>
        <taxon>Actinomycetes</taxon>
        <taxon>Pseudonocardiales</taxon>
        <taxon>Pseudonocardiaceae</taxon>
        <taxon>Amycolatopsis</taxon>
    </lineage>
</organism>